<dbReference type="InterPro" id="IPR011051">
    <property type="entry name" value="RmlC_Cupin_sf"/>
</dbReference>
<dbReference type="AlphaFoldDB" id="A0A1Y2MS08"/>
<keyword evidence="3" id="KW-1185">Reference proteome</keyword>
<dbReference type="InterPro" id="IPR013096">
    <property type="entry name" value="Cupin_2"/>
</dbReference>
<reference evidence="2 3" key="1">
    <citation type="submission" date="2016-09" db="EMBL/GenBank/DDBJ databases">
        <title>Pseudonocardia autotrophica DSM535, a candidate organism with high potential of specific P450 cytochromes.</title>
        <authorList>
            <person name="Grumaz C."/>
            <person name="Vainshtein Y."/>
            <person name="Kirstahler P."/>
            <person name="Sohn K."/>
        </authorList>
    </citation>
    <scope>NUCLEOTIDE SEQUENCE [LARGE SCALE GENOMIC DNA]</scope>
    <source>
        <strain evidence="2 3">DSM 535</strain>
    </source>
</reference>
<organism evidence="2 3">
    <name type="scientific">Pseudonocardia autotrophica</name>
    <name type="common">Amycolata autotrophica</name>
    <name type="synonym">Nocardia autotrophica</name>
    <dbReference type="NCBI Taxonomy" id="2074"/>
    <lineage>
        <taxon>Bacteria</taxon>
        <taxon>Bacillati</taxon>
        <taxon>Actinomycetota</taxon>
        <taxon>Actinomycetes</taxon>
        <taxon>Pseudonocardiales</taxon>
        <taxon>Pseudonocardiaceae</taxon>
        <taxon>Pseudonocardia</taxon>
    </lineage>
</organism>
<dbReference type="STRING" id="2074.BG845_04410"/>
<evidence type="ECO:0000313" key="2">
    <source>
        <dbReference type="EMBL" id="OSY38003.1"/>
    </source>
</evidence>
<accession>A0A1Y2MS08</accession>
<dbReference type="Gene3D" id="2.60.120.10">
    <property type="entry name" value="Jelly Rolls"/>
    <property type="match status" value="1"/>
</dbReference>
<protein>
    <submittedName>
        <fullName evidence="2">Cupin domain protein</fullName>
    </submittedName>
</protein>
<dbReference type="EMBL" id="MIGB01000026">
    <property type="protein sequence ID" value="OSY38003.1"/>
    <property type="molecule type" value="Genomic_DNA"/>
</dbReference>
<dbReference type="RefSeq" id="WP_085914588.1">
    <property type="nucleotide sequence ID" value="NZ_AP018920.1"/>
</dbReference>
<dbReference type="InterPro" id="IPR014710">
    <property type="entry name" value="RmlC-like_jellyroll"/>
</dbReference>
<proteinExistence type="predicted"/>
<evidence type="ECO:0000259" key="1">
    <source>
        <dbReference type="Pfam" id="PF07883"/>
    </source>
</evidence>
<name>A0A1Y2MS08_PSEAH</name>
<feature type="domain" description="Cupin type-2" evidence="1">
    <location>
        <begin position="54"/>
        <end position="124"/>
    </location>
</feature>
<gene>
    <name evidence="2" type="ORF">BG845_04410</name>
</gene>
<dbReference type="Proteomes" id="UP000194360">
    <property type="component" value="Unassembled WGS sequence"/>
</dbReference>
<sequence length="136" mass="13565">MSSSAEEQTFPSGCRVVGTGALVADNAADAGGASGALARGTATAAAGMWMGTSVLPAGRGGGLHHHEDQTTIVCIVSGSMRFIVEGPGGTEDFFAGPGEIAVIPGGLVHREENPGNEDCVCVVVRNSETPTVVNVA</sequence>
<dbReference type="OrthoDB" id="3620182at2"/>
<dbReference type="Pfam" id="PF07883">
    <property type="entry name" value="Cupin_2"/>
    <property type="match status" value="1"/>
</dbReference>
<comment type="caution">
    <text evidence="2">The sequence shown here is derived from an EMBL/GenBank/DDBJ whole genome shotgun (WGS) entry which is preliminary data.</text>
</comment>
<dbReference type="SUPFAM" id="SSF51182">
    <property type="entry name" value="RmlC-like cupins"/>
    <property type="match status" value="1"/>
</dbReference>
<evidence type="ECO:0000313" key="3">
    <source>
        <dbReference type="Proteomes" id="UP000194360"/>
    </source>
</evidence>